<proteinExistence type="predicted"/>
<keyword evidence="2" id="KW-1185">Reference proteome</keyword>
<reference evidence="1 2" key="1">
    <citation type="submission" date="2016-10" db="EMBL/GenBank/DDBJ databases">
        <authorList>
            <person name="Varghese N."/>
            <person name="Submissions S."/>
        </authorList>
    </citation>
    <scope>NUCLEOTIDE SEQUENCE [LARGE SCALE GENOMIC DNA]</scope>
    <source>
        <strain evidence="1 2">DSM 24802</strain>
    </source>
</reference>
<evidence type="ECO:0000313" key="1">
    <source>
        <dbReference type="EMBL" id="SDX56837.1"/>
    </source>
</evidence>
<gene>
    <name evidence="1" type="ORF">SAMN05444006_12025</name>
</gene>
<dbReference type="Pfam" id="PF07183">
    <property type="entry name" value="DUF1403"/>
    <property type="match status" value="1"/>
</dbReference>
<comment type="caution">
    <text evidence="1">The sequence shown here is derived from an EMBL/GenBank/DDBJ whole genome shotgun (WGS) entry which is preliminary data.</text>
</comment>
<organism evidence="1 2">
    <name type="scientific">Allgaiera indica</name>
    <dbReference type="NCBI Taxonomy" id="765699"/>
    <lineage>
        <taxon>Bacteria</taxon>
        <taxon>Pseudomonadati</taxon>
        <taxon>Pseudomonadota</taxon>
        <taxon>Alphaproteobacteria</taxon>
        <taxon>Rhodobacterales</taxon>
        <taxon>Paracoccaceae</taxon>
        <taxon>Allgaiera</taxon>
    </lineage>
</organism>
<evidence type="ECO:0008006" key="3">
    <source>
        <dbReference type="Google" id="ProtNLM"/>
    </source>
</evidence>
<accession>A0A1H3CRR5</accession>
<name>A0A1H3CRR5_9RHOB</name>
<dbReference type="InterPro" id="IPR009843">
    <property type="entry name" value="DUF1403"/>
</dbReference>
<dbReference type="RefSeq" id="WP_051645856.1">
    <property type="nucleotide sequence ID" value="NZ_BNAB01000017.1"/>
</dbReference>
<sequence length="298" mass="31666">MVHQPSSFSPPAPALAPLPRWISAARPQTAEETAFCAGAALAHLHGEIARPEVPRALLRARLALGAAQAVLRLEGRREVLAALRDAVHLLGPGDQPDPLGAAWLLWRQAAARPLAAIGVVLPEVPERWIAAALGLGLGLGQGGLTHRFAGVLQQILDEDPRAETPALILAEASASRALGWDHLTPLIVAGLRPGDLRLRGADLRRACEAALLRQAPEVMQLTIEVTRGAGRLRAVAPKLRAKGAGQAVALFLSRDALAPRDLAALMSDRAARRLCERLVELGAVRELTGRDSFRLYGV</sequence>
<evidence type="ECO:0000313" key="2">
    <source>
        <dbReference type="Proteomes" id="UP000199541"/>
    </source>
</evidence>
<dbReference type="Proteomes" id="UP000199541">
    <property type="component" value="Unassembled WGS sequence"/>
</dbReference>
<dbReference type="EMBL" id="FNOB01000020">
    <property type="protein sequence ID" value="SDX56837.1"/>
    <property type="molecule type" value="Genomic_DNA"/>
</dbReference>
<protein>
    <recommendedName>
        <fullName evidence="3">DUF1403 family protein</fullName>
    </recommendedName>
</protein>